<dbReference type="OrthoDB" id="538003at2759"/>
<evidence type="ECO:0000259" key="8">
    <source>
        <dbReference type="PROSITE" id="PS50929"/>
    </source>
</evidence>
<dbReference type="Gene3D" id="1.20.1560.10">
    <property type="entry name" value="ABC transporter type 1, transmembrane domain"/>
    <property type="match status" value="1"/>
</dbReference>
<name>A0A150H2K1_GONPE</name>
<organism evidence="9 10">
    <name type="scientific">Gonium pectorale</name>
    <name type="common">Green alga</name>
    <dbReference type="NCBI Taxonomy" id="33097"/>
    <lineage>
        <taxon>Eukaryota</taxon>
        <taxon>Viridiplantae</taxon>
        <taxon>Chlorophyta</taxon>
        <taxon>core chlorophytes</taxon>
        <taxon>Chlorophyceae</taxon>
        <taxon>CS clade</taxon>
        <taxon>Chlamydomonadales</taxon>
        <taxon>Volvocaceae</taxon>
        <taxon>Gonium</taxon>
    </lineage>
</organism>
<dbReference type="InterPro" id="IPR011527">
    <property type="entry name" value="ABC1_TM_dom"/>
</dbReference>
<keyword evidence="5" id="KW-1133">Transmembrane helix</keyword>
<gene>
    <name evidence="9" type="ORF">GPECTOR_1g194</name>
</gene>
<dbReference type="PANTHER" id="PTHR24223">
    <property type="entry name" value="ATP-BINDING CASSETTE SUB-FAMILY C"/>
    <property type="match status" value="1"/>
</dbReference>
<dbReference type="GO" id="GO:0140359">
    <property type="term" value="F:ABC-type transporter activity"/>
    <property type="evidence" value="ECO:0007669"/>
    <property type="project" value="InterPro"/>
</dbReference>
<feature type="region of interest" description="Disordered" evidence="7">
    <location>
        <begin position="77"/>
        <end position="100"/>
    </location>
</feature>
<protein>
    <recommendedName>
        <fullName evidence="8">ABC transmembrane type-1 domain-containing protein</fullName>
    </recommendedName>
</protein>
<evidence type="ECO:0000313" key="10">
    <source>
        <dbReference type="Proteomes" id="UP000075714"/>
    </source>
</evidence>
<dbReference type="AlphaFoldDB" id="A0A150H2K1"/>
<dbReference type="GO" id="GO:0016020">
    <property type="term" value="C:membrane"/>
    <property type="evidence" value="ECO:0007669"/>
    <property type="project" value="InterPro"/>
</dbReference>
<dbReference type="EMBL" id="LSYV01000002">
    <property type="protein sequence ID" value="KXZ56223.1"/>
    <property type="molecule type" value="Genomic_DNA"/>
</dbReference>
<dbReference type="SUPFAM" id="SSF90123">
    <property type="entry name" value="ABC transporter transmembrane region"/>
    <property type="match status" value="1"/>
</dbReference>
<evidence type="ECO:0000256" key="4">
    <source>
        <dbReference type="ARBA" id="ARBA00022840"/>
    </source>
</evidence>
<evidence type="ECO:0000256" key="2">
    <source>
        <dbReference type="ARBA" id="ARBA00022692"/>
    </source>
</evidence>
<evidence type="ECO:0000313" key="9">
    <source>
        <dbReference type="EMBL" id="KXZ56223.1"/>
    </source>
</evidence>
<evidence type="ECO:0000256" key="3">
    <source>
        <dbReference type="ARBA" id="ARBA00022741"/>
    </source>
</evidence>
<feature type="domain" description="ABC transmembrane type-1" evidence="8">
    <location>
        <begin position="171"/>
        <end position="276"/>
    </location>
</feature>
<dbReference type="GO" id="GO:0005524">
    <property type="term" value="F:ATP binding"/>
    <property type="evidence" value="ECO:0007669"/>
    <property type="project" value="UniProtKB-KW"/>
</dbReference>
<comment type="caution">
    <text evidence="9">The sequence shown here is derived from an EMBL/GenBank/DDBJ whole genome shotgun (WGS) entry which is preliminary data.</text>
</comment>
<keyword evidence="10" id="KW-1185">Reference proteome</keyword>
<dbReference type="PANTHER" id="PTHR24223:SF453">
    <property type="entry name" value="ABC TRANSPORTER"/>
    <property type="match status" value="1"/>
</dbReference>
<feature type="compositionally biased region" description="Low complexity" evidence="7">
    <location>
        <begin position="79"/>
        <end position="96"/>
    </location>
</feature>
<dbReference type="InterPro" id="IPR050173">
    <property type="entry name" value="ABC_transporter_C-like"/>
</dbReference>
<keyword evidence="2" id="KW-0812">Transmembrane</keyword>
<keyword evidence="3" id="KW-0547">Nucleotide-binding</keyword>
<evidence type="ECO:0000256" key="5">
    <source>
        <dbReference type="ARBA" id="ARBA00022989"/>
    </source>
</evidence>
<keyword evidence="1" id="KW-0813">Transport</keyword>
<keyword evidence="6" id="KW-0472">Membrane</keyword>
<sequence length="282" mass="31238">MTKPAAPSSAPLRAKGYDDVSWWSRLFFSYVDPLLDRAAAQPLEEHDAEWLTPPSDNAHTLAANFERVYQQLKARYAPPAGGSRARHSASSASSASRRPRRPWTTLTGMALLRLHWWPMVLESVWVLVEVGQRLGTPVALRQFLRWLQDYDAGVAPPQWQGWMWAVILGAVSMRAAFLMRQQVIAAVHAKVLRLNSASVSALSTGHVVNLVSNDVRRFDDAVPFWIFLWASPLELAMVLLMVSLELDFLSALAGVATSLAMIPTQSALVRYIGGLRCAPPGR</sequence>
<dbReference type="Proteomes" id="UP000075714">
    <property type="component" value="Unassembled WGS sequence"/>
</dbReference>
<reference evidence="10" key="1">
    <citation type="journal article" date="2016" name="Nat. Commun.">
        <title>The Gonium pectorale genome demonstrates co-option of cell cycle regulation during the evolution of multicellularity.</title>
        <authorList>
            <person name="Hanschen E.R."/>
            <person name="Marriage T.N."/>
            <person name="Ferris P.J."/>
            <person name="Hamaji T."/>
            <person name="Toyoda A."/>
            <person name="Fujiyama A."/>
            <person name="Neme R."/>
            <person name="Noguchi H."/>
            <person name="Minakuchi Y."/>
            <person name="Suzuki M."/>
            <person name="Kawai-Toyooka H."/>
            <person name="Smith D.R."/>
            <person name="Sparks H."/>
            <person name="Anderson J."/>
            <person name="Bakaric R."/>
            <person name="Luria V."/>
            <person name="Karger A."/>
            <person name="Kirschner M.W."/>
            <person name="Durand P.M."/>
            <person name="Michod R.E."/>
            <person name="Nozaki H."/>
            <person name="Olson B.J."/>
        </authorList>
    </citation>
    <scope>NUCLEOTIDE SEQUENCE [LARGE SCALE GENOMIC DNA]</scope>
    <source>
        <strain evidence="10">NIES-2863</strain>
    </source>
</reference>
<dbReference type="PROSITE" id="PS50929">
    <property type="entry name" value="ABC_TM1F"/>
    <property type="match status" value="1"/>
</dbReference>
<evidence type="ECO:0000256" key="1">
    <source>
        <dbReference type="ARBA" id="ARBA00022448"/>
    </source>
</evidence>
<dbReference type="STRING" id="33097.A0A150H2K1"/>
<dbReference type="InterPro" id="IPR036640">
    <property type="entry name" value="ABC1_TM_sf"/>
</dbReference>
<keyword evidence="4" id="KW-0067">ATP-binding</keyword>
<accession>A0A150H2K1</accession>
<evidence type="ECO:0000256" key="7">
    <source>
        <dbReference type="SAM" id="MobiDB-lite"/>
    </source>
</evidence>
<proteinExistence type="predicted"/>
<evidence type="ECO:0000256" key="6">
    <source>
        <dbReference type="ARBA" id="ARBA00023136"/>
    </source>
</evidence>